<evidence type="ECO:0000313" key="3">
    <source>
        <dbReference type="Proteomes" id="UP001143545"/>
    </source>
</evidence>
<dbReference type="InterPro" id="IPR001173">
    <property type="entry name" value="Glyco_trans_2-like"/>
</dbReference>
<accession>A0A9W6ETJ0</accession>
<keyword evidence="3" id="KW-1185">Reference proteome</keyword>
<gene>
    <name evidence="2" type="ORF">NBRC110019_10940</name>
</gene>
<dbReference type="GO" id="GO:0016740">
    <property type="term" value="F:transferase activity"/>
    <property type="evidence" value="ECO:0007669"/>
    <property type="project" value="UniProtKB-KW"/>
</dbReference>
<dbReference type="InterPro" id="IPR050834">
    <property type="entry name" value="Glycosyltransf_2"/>
</dbReference>
<dbReference type="AlphaFoldDB" id="A0A9W6ETJ0"/>
<comment type="caution">
    <text evidence="2">The sequence shown here is derived from an EMBL/GenBank/DDBJ whole genome shotgun (WGS) entry which is preliminary data.</text>
</comment>
<protein>
    <submittedName>
        <fullName evidence="2">Glycosyl transferase family 2</fullName>
    </submittedName>
</protein>
<evidence type="ECO:0000259" key="1">
    <source>
        <dbReference type="Pfam" id="PF00535"/>
    </source>
</evidence>
<dbReference type="GO" id="GO:0044010">
    <property type="term" value="P:single-species biofilm formation"/>
    <property type="evidence" value="ECO:0007669"/>
    <property type="project" value="TreeGrafter"/>
</dbReference>
<dbReference type="CDD" id="cd00761">
    <property type="entry name" value="Glyco_tranf_GTA_type"/>
    <property type="match status" value="1"/>
</dbReference>
<keyword evidence="2" id="KW-0808">Transferase</keyword>
<dbReference type="Proteomes" id="UP001143545">
    <property type="component" value="Unassembled WGS sequence"/>
</dbReference>
<dbReference type="PANTHER" id="PTHR43685">
    <property type="entry name" value="GLYCOSYLTRANSFERASE"/>
    <property type="match status" value="1"/>
</dbReference>
<dbReference type="EMBL" id="BRVP01000006">
    <property type="protein sequence ID" value="GLB52055.1"/>
    <property type="molecule type" value="Genomic_DNA"/>
</dbReference>
<dbReference type="Pfam" id="PF00535">
    <property type="entry name" value="Glycos_transf_2"/>
    <property type="match status" value="1"/>
</dbReference>
<name>A0A9W6ETJ0_9FLAO</name>
<dbReference type="InterPro" id="IPR029044">
    <property type="entry name" value="Nucleotide-diphossugar_trans"/>
</dbReference>
<dbReference type="PANTHER" id="PTHR43685:SF2">
    <property type="entry name" value="GLYCOSYLTRANSFERASE 2-LIKE DOMAIN-CONTAINING PROTEIN"/>
    <property type="match status" value="1"/>
</dbReference>
<proteinExistence type="predicted"/>
<dbReference type="SUPFAM" id="SSF53448">
    <property type="entry name" value="Nucleotide-diphospho-sugar transferases"/>
    <property type="match status" value="1"/>
</dbReference>
<dbReference type="Gene3D" id="3.90.550.10">
    <property type="entry name" value="Spore Coat Polysaccharide Biosynthesis Protein SpsA, Chain A"/>
    <property type="match status" value="1"/>
</dbReference>
<evidence type="ECO:0000313" key="2">
    <source>
        <dbReference type="EMBL" id="GLB52055.1"/>
    </source>
</evidence>
<organism evidence="2 3">
    <name type="scientific">Neptunitalea chrysea</name>
    <dbReference type="NCBI Taxonomy" id="1647581"/>
    <lineage>
        <taxon>Bacteria</taxon>
        <taxon>Pseudomonadati</taxon>
        <taxon>Bacteroidota</taxon>
        <taxon>Flavobacteriia</taxon>
        <taxon>Flavobacteriales</taxon>
        <taxon>Flavobacteriaceae</taxon>
        <taxon>Neptunitalea</taxon>
    </lineage>
</organism>
<reference evidence="2" key="1">
    <citation type="submission" date="2022-07" db="EMBL/GenBank/DDBJ databases">
        <title>Taxonomy of Novel Oxalotrophic and Methylotrophic Bacteria.</title>
        <authorList>
            <person name="Sahin N."/>
            <person name="Tani A."/>
        </authorList>
    </citation>
    <scope>NUCLEOTIDE SEQUENCE</scope>
    <source>
        <strain evidence="2">AM327</strain>
    </source>
</reference>
<sequence>MNSVLEQALYPNEILIVDGSADDDTKNYLESDCDFLNLVYYKAPEEHRGLTKQRNYGISKLGSDMDVVCFLDDDTVLEKEYFYETIKVFKTDMEITGVGGVAVNENRWEPKQSDVLYNPKKYYEFEGYVCKEGLRNVIRNYLGLSSTLAPGKLPAYSHGRTMGYPLTGKYYEVDLLVGMSMAFRKEVLDGIEFSSYFEGYGLYEDADFSLRALKFGKNVIATSARLAHYHDASGRPNKYKYGKMVILNGWYIWRVKNPSPSLKAIFKWYSITWLLIAIRVTNIAGSKSKEAFTEVLGRIVGCLLLIFKKPTVDSE</sequence>
<feature type="domain" description="Glycosyltransferase 2-like" evidence="1">
    <location>
        <begin position="2"/>
        <end position="129"/>
    </location>
</feature>